<dbReference type="FunFam" id="3.40.50.720:FF:000084">
    <property type="entry name" value="Short-chain dehydrogenase reductase"/>
    <property type="match status" value="1"/>
</dbReference>
<dbReference type="InterPro" id="IPR002347">
    <property type="entry name" value="SDR_fam"/>
</dbReference>
<evidence type="ECO:0000313" key="7">
    <source>
        <dbReference type="Proteomes" id="UP000024284"/>
    </source>
</evidence>
<dbReference type="Pfam" id="PF00106">
    <property type="entry name" value="adh_short"/>
    <property type="match status" value="1"/>
</dbReference>
<gene>
    <name evidence="6" type="ORF">BV98_001385</name>
</gene>
<dbReference type="EMBL" id="JFZA02000010">
    <property type="protein sequence ID" value="KFG90854.1"/>
    <property type="molecule type" value="Genomic_DNA"/>
</dbReference>
<evidence type="ECO:0000256" key="5">
    <source>
        <dbReference type="RuleBase" id="RU000363"/>
    </source>
</evidence>
<dbReference type="InterPro" id="IPR023985">
    <property type="entry name" value="SDR_subfam_1"/>
</dbReference>
<dbReference type="GO" id="GO:0032787">
    <property type="term" value="P:monocarboxylic acid metabolic process"/>
    <property type="evidence" value="ECO:0007669"/>
    <property type="project" value="UniProtKB-ARBA"/>
</dbReference>
<dbReference type="SUPFAM" id="SSF51735">
    <property type="entry name" value="NAD(P)-binding Rossmann-fold domains"/>
    <property type="match status" value="1"/>
</dbReference>
<dbReference type="PROSITE" id="PS00061">
    <property type="entry name" value="ADH_SHORT"/>
    <property type="match status" value="1"/>
</dbReference>
<evidence type="ECO:0000313" key="6">
    <source>
        <dbReference type="EMBL" id="KFG90854.1"/>
    </source>
</evidence>
<dbReference type="AlphaFoldDB" id="A0A086PBT6"/>
<name>A0A086PBT6_SPHHM</name>
<sequence length="317" mass="33179">MSGDDPTISRRQFVASAGAVTASSAIGTAQAAAPERLAGRFAGKIAWITGGARGQGRSHAQRLAAQGADIIISDSVTSLPTIEYPMASQADLDETAEMVRAMGRRVLALRSDVRDPDAVTEVAQKGVEMFGRIDLLVANAGVYGTAPLASMSDGLFDDVVRTNLYGVFHSMRAVLPGMVARRYGRIVAIASLAARTGQMNSGAYCASKWGVIGMVKATALEVAKSNVTVNCVCPTGVNTPLLNNAAAWKRALPGDAEPSREKFEAKMRLNPFAPQGVPWVEPSDVSDSVLFLLSEEARHITGSAIDVAAGSMATNVA</sequence>
<dbReference type="Proteomes" id="UP000024284">
    <property type="component" value="Unassembled WGS sequence"/>
</dbReference>
<dbReference type="PRINTS" id="PR00081">
    <property type="entry name" value="GDHRDH"/>
</dbReference>
<dbReference type="PATRIC" id="fig|1219045.3.peg.1417"/>
<keyword evidence="2" id="KW-0560">Oxidoreductase</keyword>
<keyword evidence="7" id="KW-1185">Reference proteome</keyword>
<dbReference type="InterPro" id="IPR036291">
    <property type="entry name" value="NAD(P)-bd_dom_sf"/>
</dbReference>
<dbReference type="PANTHER" id="PTHR42879:SF2">
    <property type="entry name" value="3-OXOACYL-[ACYL-CARRIER-PROTEIN] REDUCTASE FABG"/>
    <property type="match status" value="1"/>
</dbReference>
<protein>
    <submittedName>
        <fullName evidence="6">Short-chain dehydrogenase/reductase SDR</fullName>
    </submittedName>
</protein>
<evidence type="ECO:0000256" key="3">
    <source>
        <dbReference type="ARBA" id="ARBA00023027"/>
    </source>
</evidence>
<proteinExistence type="inferred from homology"/>
<dbReference type="GO" id="GO:0016491">
    <property type="term" value="F:oxidoreductase activity"/>
    <property type="evidence" value="ECO:0007669"/>
    <property type="project" value="UniProtKB-KW"/>
</dbReference>
<dbReference type="RefSeq" id="WP_081875940.1">
    <property type="nucleotide sequence ID" value="NZ_BCZD01000037.1"/>
</dbReference>
<dbReference type="eggNOG" id="COG1028">
    <property type="taxonomic scope" value="Bacteria"/>
</dbReference>
<dbReference type="PRINTS" id="PR00080">
    <property type="entry name" value="SDRFAMILY"/>
</dbReference>
<accession>A0A086PBT6</accession>
<dbReference type="InterPro" id="IPR020904">
    <property type="entry name" value="Sc_DH/Rdtase_CS"/>
</dbReference>
<organism evidence="6 7">
    <name type="scientific">Sphingobium herbicidovorans (strain ATCC 700291 / DSM 11019 / CCUG 56400 / KCTC 2939 / LMG 18315 / NBRC 16415 / MH)</name>
    <name type="common">Sphingomonas herbicidovorans</name>
    <dbReference type="NCBI Taxonomy" id="1219045"/>
    <lineage>
        <taxon>Bacteria</taxon>
        <taxon>Pseudomonadati</taxon>
        <taxon>Pseudomonadota</taxon>
        <taxon>Alphaproteobacteria</taxon>
        <taxon>Sphingomonadales</taxon>
        <taxon>Sphingomonadaceae</taxon>
        <taxon>Sphingobium</taxon>
    </lineage>
</organism>
<comment type="caution">
    <text evidence="6">The sequence shown here is derived from an EMBL/GenBank/DDBJ whole genome shotgun (WGS) entry which is preliminary data.</text>
</comment>
<dbReference type="STRING" id="76947.GCA_002080435_03962"/>
<reference evidence="6" key="1">
    <citation type="submission" date="2014-08" db="EMBL/GenBank/DDBJ databases">
        <title>Draft genome sequences of Sphingobium herbicidovorans.</title>
        <authorList>
            <person name="Gan H.M."/>
            <person name="Gan H.Y."/>
            <person name="Savka M.A."/>
        </authorList>
    </citation>
    <scope>NUCLEOTIDE SEQUENCE [LARGE SCALE GENOMIC DNA]</scope>
    <source>
        <strain evidence="6">NBRC 16415</strain>
    </source>
</reference>
<dbReference type="PANTHER" id="PTHR42879">
    <property type="entry name" value="3-OXOACYL-(ACYL-CARRIER-PROTEIN) REDUCTASE"/>
    <property type="match status" value="1"/>
</dbReference>
<dbReference type="InterPro" id="IPR050259">
    <property type="entry name" value="SDR"/>
</dbReference>
<dbReference type="NCBIfam" id="TIGR03971">
    <property type="entry name" value="SDR_subfam_1"/>
    <property type="match status" value="1"/>
</dbReference>
<comment type="catalytic activity">
    <reaction evidence="4">
        <text>2,5-dichlorocyclohexa-2,5-dien-1,4-diol + NAD(+) = 2,5-dichlorohydroquinone + NADH + H(+)</text>
        <dbReference type="Rhea" id="RHEA:15741"/>
        <dbReference type="ChEBI" id="CHEBI:15378"/>
        <dbReference type="ChEBI" id="CHEBI:27545"/>
        <dbReference type="ChEBI" id="CHEBI:28975"/>
        <dbReference type="ChEBI" id="CHEBI:57540"/>
        <dbReference type="ChEBI" id="CHEBI:57945"/>
    </reaction>
</comment>
<keyword evidence="3" id="KW-0520">NAD</keyword>
<dbReference type="Gene3D" id="3.40.50.720">
    <property type="entry name" value="NAD(P)-binding Rossmann-like Domain"/>
    <property type="match status" value="1"/>
</dbReference>
<comment type="similarity">
    <text evidence="1 5">Belongs to the short-chain dehydrogenases/reductases (SDR) family.</text>
</comment>
<evidence type="ECO:0000256" key="2">
    <source>
        <dbReference type="ARBA" id="ARBA00023002"/>
    </source>
</evidence>
<dbReference type="OrthoDB" id="9793825at2"/>
<dbReference type="PROSITE" id="PS51318">
    <property type="entry name" value="TAT"/>
    <property type="match status" value="1"/>
</dbReference>
<evidence type="ECO:0000256" key="1">
    <source>
        <dbReference type="ARBA" id="ARBA00006484"/>
    </source>
</evidence>
<evidence type="ECO:0000256" key="4">
    <source>
        <dbReference type="ARBA" id="ARBA00051383"/>
    </source>
</evidence>
<dbReference type="InterPro" id="IPR006311">
    <property type="entry name" value="TAT_signal"/>
</dbReference>